<dbReference type="EMBL" id="JBHUDM010000001">
    <property type="protein sequence ID" value="MFD1640727.1"/>
    <property type="molecule type" value="Genomic_DNA"/>
</dbReference>
<gene>
    <name evidence="2" type="primary">larB</name>
    <name evidence="2" type="ORF">ACFSBW_02395</name>
</gene>
<keyword evidence="3" id="KW-1185">Reference proteome</keyword>
<proteinExistence type="predicted"/>
<evidence type="ECO:0000313" key="3">
    <source>
        <dbReference type="Proteomes" id="UP001597052"/>
    </source>
</evidence>
<comment type="caution">
    <text evidence="2">The sequence shown here is derived from an EMBL/GenBank/DDBJ whole genome shotgun (WGS) entry which is preliminary data.</text>
</comment>
<dbReference type="NCBIfam" id="NF033503">
    <property type="entry name" value="LarB"/>
    <property type="match status" value="1"/>
</dbReference>
<dbReference type="Proteomes" id="UP001597052">
    <property type="component" value="Unassembled WGS sequence"/>
</dbReference>
<dbReference type="InterPro" id="IPR039476">
    <property type="entry name" value="P2CMN_synthase_LarB"/>
</dbReference>
<sequence length="255" mass="25815">MRETLEAVADGELSVAAAEARLSGYATTPSGRFDAAREHRRGIPEGILAEGKTPEEVRDLAEAAVETTGRALVTRADETHRETVESTFTPTAATVSVDDRAGTITVTSEAFEEPSLAAAVCIITGGTSDYPVAGEAGAVVEAVGADCTVIQDIGVANIDRLFDQLAEIRAADVVIAVAGREAALPTVVAGQVDGPVIGVPVSTGYGHGGDGEAALGGLLQSCTALSVVNVDAGFTAGVQAALIARAVDEAAESRK</sequence>
<dbReference type="SUPFAM" id="SSF52255">
    <property type="entry name" value="N5-CAIR mutase (phosphoribosylaminoimidazole carboxylase, PurE)"/>
    <property type="match status" value="1"/>
</dbReference>
<dbReference type="PANTHER" id="PTHR43064">
    <property type="entry name" value="PHOSPHORIBOSYLAMINOIMIDAZOLE CARBOXYLASE-RELATED"/>
    <property type="match status" value="1"/>
</dbReference>
<protein>
    <submittedName>
        <fullName evidence="2">Nickel pincer cofactor biosynthesis protein LarB</fullName>
    </submittedName>
</protein>
<organism evidence="2 3">
    <name type="scientific">Halohasta litorea</name>
    <dbReference type="NCBI Taxonomy" id="869891"/>
    <lineage>
        <taxon>Archaea</taxon>
        <taxon>Methanobacteriati</taxon>
        <taxon>Methanobacteriota</taxon>
        <taxon>Stenosarchaea group</taxon>
        <taxon>Halobacteria</taxon>
        <taxon>Halobacteriales</taxon>
        <taxon>Haloferacaceae</taxon>
        <taxon>Halohasta</taxon>
    </lineage>
</organism>
<dbReference type="RefSeq" id="WP_256394426.1">
    <property type="nucleotide sequence ID" value="NZ_JANHDJ010000001.1"/>
</dbReference>
<accession>A0ABD6D3T4</accession>
<dbReference type="PANTHER" id="PTHR43064:SF1">
    <property type="entry name" value="SLL1489 PROTEIN"/>
    <property type="match status" value="1"/>
</dbReference>
<dbReference type="InterPro" id="IPR000031">
    <property type="entry name" value="PurE_dom"/>
</dbReference>
<dbReference type="Gene3D" id="3.40.50.1970">
    <property type="match status" value="1"/>
</dbReference>
<reference evidence="2 3" key="1">
    <citation type="journal article" date="2019" name="Int. J. Syst. Evol. Microbiol.">
        <title>The Global Catalogue of Microorganisms (GCM) 10K type strain sequencing project: providing services to taxonomists for standard genome sequencing and annotation.</title>
        <authorList>
            <consortium name="The Broad Institute Genomics Platform"/>
            <consortium name="The Broad Institute Genome Sequencing Center for Infectious Disease"/>
            <person name="Wu L."/>
            <person name="Ma J."/>
        </authorList>
    </citation>
    <scope>NUCLEOTIDE SEQUENCE [LARGE SCALE GENOMIC DNA]</scope>
    <source>
        <strain evidence="2 3">CGMCC 1.10593</strain>
    </source>
</reference>
<name>A0ABD6D3T4_9EURY</name>
<feature type="domain" description="PurE" evidence="1">
    <location>
        <begin position="118"/>
        <end position="253"/>
    </location>
</feature>
<dbReference type="SMART" id="SM01001">
    <property type="entry name" value="AIRC"/>
    <property type="match status" value="1"/>
</dbReference>
<evidence type="ECO:0000313" key="2">
    <source>
        <dbReference type="EMBL" id="MFD1640727.1"/>
    </source>
</evidence>
<evidence type="ECO:0000259" key="1">
    <source>
        <dbReference type="SMART" id="SM01001"/>
    </source>
</evidence>
<dbReference type="Pfam" id="PF00731">
    <property type="entry name" value="AIRC"/>
    <property type="match status" value="1"/>
</dbReference>
<dbReference type="AlphaFoldDB" id="A0ABD6D3T4"/>